<dbReference type="SUPFAM" id="SSF102114">
    <property type="entry name" value="Radical SAM enzymes"/>
    <property type="match status" value="1"/>
</dbReference>
<dbReference type="SFLD" id="SFLDG01082">
    <property type="entry name" value="B12-binding_domain_containing"/>
    <property type="match status" value="2"/>
</dbReference>
<name>D9PL71_9ZZZZ</name>
<organism evidence="6">
    <name type="scientific">sediment metagenome</name>
    <dbReference type="NCBI Taxonomy" id="749907"/>
    <lineage>
        <taxon>unclassified sequences</taxon>
        <taxon>metagenomes</taxon>
        <taxon>ecological metagenomes</taxon>
    </lineage>
</organism>
<dbReference type="PANTHER" id="PTHR43409">
    <property type="entry name" value="ANAEROBIC MAGNESIUM-PROTOPORPHYRIN IX MONOMETHYL ESTER CYCLASE-RELATED"/>
    <property type="match status" value="1"/>
</dbReference>
<keyword evidence="2" id="KW-0949">S-adenosyl-L-methionine</keyword>
<evidence type="ECO:0000256" key="3">
    <source>
        <dbReference type="ARBA" id="ARBA00022723"/>
    </source>
</evidence>
<comment type="caution">
    <text evidence="6">The sequence shown here is derived from an EMBL/GenBank/DDBJ whole genome shotgun (WGS) entry which is preliminary data.</text>
</comment>
<dbReference type="Gene3D" id="3.40.50.280">
    <property type="entry name" value="Cobalamin-binding domain"/>
    <property type="match status" value="2"/>
</dbReference>
<accession>D9PL71</accession>
<dbReference type="InterPro" id="IPR058240">
    <property type="entry name" value="rSAM_sf"/>
</dbReference>
<protein>
    <submittedName>
        <fullName evidence="6">Protein containing Radical SAM domain</fullName>
    </submittedName>
</protein>
<dbReference type="CDD" id="cd01335">
    <property type="entry name" value="Radical_SAM"/>
    <property type="match status" value="1"/>
</dbReference>
<dbReference type="GO" id="GO:0003824">
    <property type="term" value="F:catalytic activity"/>
    <property type="evidence" value="ECO:0007669"/>
    <property type="project" value="InterPro"/>
</dbReference>
<evidence type="ECO:0000256" key="1">
    <source>
        <dbReference type="ARBA" id="ARBA00001966"/>
    </source>
</evidence>
<evidence type="ECO:0000313" key="6">
    <source>
        <dbReference type="EMBL" id="EFK95693.1"/>
    </source>
</evidence>
<dbReference type="SFLD" id="SFLDS00029">
    <property type="entry name" value="Radical_SAM"/>
    <property type="match status" value="2"/>
</dbReference>
<evidence type="ECO:0000256" key="2">
    <source>
        <dbReference type="ARBA" id="ARBA00022691"/>
    </source>
</evidence>
<dbReference type="GO" id="GO:0005829">
    <property type="term" value="C:cytosol"/>
    <property type="evidence" value="ECO:0007669"/>
    <property type="project" value="TreeGrafter"/>
</dbReference>
<dbReference type="InterPro" id="IPR007197">
    <property type="entry name" value="rSAM"/>
</dbReference>
<proteinExistence type="predicted"/>
<dbReference type="InterPro" id="IPR051198">
    <property type="entry name" value="BchE-like"/>
</dbReference>
<reference evidence="6" key="1">
    <citation type="submission" date="2010-07" db="EMBL/GenBank/DDBJ databases">
        <authorList>
            <consortium name="CONSOLIDER consortium CSD2007-00005"/>
            <person name="Guazzaroni M.-E."/>
            <person name="Richter M."/>
            <person name="Garcia-Salamanca A."/>
            <person name="Yarza P."/>
            <person name="Ferrer M."/>
        </authorList>
    </citation>
    <scope>NUCLEOTIDE SEQUENCE</scope>
</reference>
<gene>
    <name evidence="6" type="ORF">LDC_2290</name>
</gene>
<dbReference type="GO" id="GO:0051536">
    <property type="term" value="F:iron-sulfur cluster binding"/>
    <property type="evidence" value="ECO:0007669"/>
    <property type="project" value="UniProtKB-KW"/>
</dbReference>
<dbReference type="PANTHER" id="PTHR43409:SF7">
    <property type="entry name" value="BLL1977 PROTEIN"/>
    <property type="match status" value="1"/>
</dbReference>
<sequence length="1760" mass="200234">MAVWREVVELKRQEVKQQRKLAGNRNAVDLEYMFLSFMEDIRKNPERAGLYAMSAAIRASFGDFASALEILGSGIQYLPGSIILKSLIEEIGRMDEAVREVNRHRLNKGFSHKLVVLDGQGGYFVDTLGFEGKWQVYNLSKERLTGSPAAVLRVLKSLQWSIENTFAVSIRSSEGAINEIDIRQLDFQDVYVFDDTSSEVNDIYFMAAGQGNHFRVTVYIKRSFLFKERAEQREEIAGIFRGDNPYFIDSSQPVPYLKDSFSQGDEPRAAFLSLGKATKYATELLTALLLRANIKAARRDIYSEKLLEAHMRDLANLPEFSGSKPNLFCISLINETIGLAKETIVRIRSAFPDAYIIVGGPSTQYPEQLASFLGDFDFLIRGEGDDILIELINLIAGLDRKEGVTAEKRQKILELEGGLIYQPSADSAVPVSIVNRISHTNIAENFYLPLPRRPYQFHCLYTSNGCEGNCAFCNRHTGHLKRCADNSLVVEWLLYRLALEPGPGFPQKKILIIFNDDDFLVDVERVDALCEEFIRLGFSDYFEFRATFRVLGLFKEGQLNTGLIDKMWDAGFRVLAPGFDGLSESVLRHNRKGGYNLDRHIIPLYGYLKKKGFSVSPNLIVLTPDITFAEAVEHLLLTDTFVNLFSIGLLNPGIIRILGSHFNNLDFVINSHNYRWNKRGCHPLEEYNNGECTFFVPRGFAEYAFPIPGDFGMLGYAEREAGIIEELLCTYGRKASDFLDANKETAKSVLESWLKLPPDKYPELTILAQLVDEFRKLKVLADKSIHFVLGIIAQVMSENNIYSFRELAKTEGFVLRGSLNEYFKEIVSLINGGCFIEAYRLLHRGVIDYGVIPPIFMLRFDILGKVNLKKYKLEDELLFSGNYFSFNREQWAWEILLVGVAQSLGQAKVKGFQFKYSKPSGLDGLFEIFLQTNIEEICRELTPAMDETGRRLIGGETVCIFGITFQFRDGVISVDIDEVKPPASSPAEGSTLPGSSPFRIFEILSEECKGKSVTAEQIRLLAKGRAKDGHLSAATIKRDLGTLVYLELAEKNEDAKYRAADLSPPQRKAIELILQSLGNRPTKIQKQAAEITINAFKVFKRAATKDFPYLLAVWWEVIELWIAVLEQNVKKREKPLNLGWEDLFKIIQKKPSLKRHIFEWAISIAVRARFARFDEAVKIIEEALIYHPDSEVILALKKEIEGMSGTLARVNKERFSKDKFLHKAVMPDGKGGYFVDTLGFEGRWLVYNMCKEPLECNLAAVLRALKSLNWRVEKANIKKSNFRDVYILDSESFRECAPKESWDNGSYFSAEIINGNYRISAFFSREFLFRDREEQRNIMTFDCIRLGRKFPKPDIRYNKGGVSIREEPRALCVSLSHATKYGSQVIEDCLKRAGIKAARADIIFPELLDSYISDAMHMPKFGGRSPNIFCISLGDDGFREEIGREVSPSKKVSYPDPSRALINRLIAKIRVEFPGAYVIIGGPSLSYPEQIAALLDDFDFLVRGEGEEILLELAGIIKGCARDNMFSAKQIERILALRGGIIYKSPRNSENHQMIIINRICHTNWAKTFHLPLPRQAEKIHYLQTSRGCPWDCAFCDKYTGRRIRSVDNAELVGWFLRRLMLEPEFALECEGSLDKLKVFLTGLAQKGEKIRLAGPEDKIWIDFHDDDFLANRNRVRAFCEEAIRMGLENYFQFMIINKHQKYPTFMSFGVKTKVVHNLGRTAKLPSGKLGRAGIADNRYYRRTINRINHQHFSEFIPRL</sequence>
<comment type="cofactor">
    <cofactor evidence="1">
        <name>[4Fe-4S] cluster</name>
        <dbReference type="ChEBI" id="CHEBI:49883"/>
    </cofactor>
</comment>
<evidence type="ECO:0000256" key="4">
    <source>
        <dbReference type="ARBA" id="ARBA00023004"/>
    </source>
</evidence>
<keyword evidence="4" id="KW-0408">Iron</keyword>
<dbReference type="GO" id="GO:0046872">
    <property type="term" value="F:metal ion binding"/>
    <property type="evidence" value="ECO:0007669"/>
    <property type="project" value="UniProtKB-KW"/>
</dbReference>
<keyword evidence="3" id="KW-0479">Metal-binding</keyword>
<reference evidence="6" key="2">
    <citation type="journal article" date="2011" name="Microb. Ecol.">
        <title>Taxonomic and Functional Metagenomic Profiling of the Microbial Community in the Anoxic Sediment of a Sub-saline Shallow Lake (Laguna de Carrizo, Central Spain).</title>
        <authorList>
            <person name="Ferrer M."/>
            <person name="Guazzaroni M.E."/>
            <person name="Richter M."/>
            <person name="Garcia-Salamanca A."/>
            <person name="Yarza P."/>
            <person name="Suarez-Suarez A."/>
            <person name="Solano J."/>
            <person name="Alcaide M."/>
            <person name="van Dillewijn P."/>
            <person name="Molina-Henares M.A."/>
            <person name="Lopez-Cortes N."/>
            <person name="Al-Ramahi Y."/>
            <person name="Guerrero C."/>
            <person name="Acosta A."/>
            <person name="de Eugenio L.I."/>
            <person name="Martinez V."/>
            <person name="Marques S."/>
            <person name="Rojo F."/>
            <person name="Santero E."/>
            <person name="Genilloud O."/>
            <person name="Perez-Perez J."/>
            <person name="Rossello-Mora R."/>
            <person name="Ramos J.L."/>
        </authorList>
    </citation>
    <scope>NUCLEOTIDE SEQUENCE</scope>
</reference>
<dbReference type="EMBL" id="ADZX01000694">
    <property type="protein sequence ID" value="EFK95693.1"/>
    <property type="molecule type" value="Genomic_DNA"/>
</dbReference>
<evidence type="ECO:0000256" key="5">
    <source>
        <dbReference type="ARBA" id="ARBA00023014"/>
    </source>
</evidence>
<keyword evidence="5" id="KW-0411">Iron-sulfur</keyword>